<dbReference type="AlphaFoldDB" id="A0A1X7V740"/>
<reference evidence="1" key="1">
    <citation type="submission" date="2017-05" db="UniProtKB">
        <authorList>
            <consortium name="EnsemblMetazoa"/>
        </authorList>
    </citation>
    <scope>IDENTIFICATION</scope>
</reference>
<sequence>IGRTYRRNYHVWQASVTESTETSGSSGTQRLIRTACKALLTTAHSDGIFKILLAQFIDHHINNFNL</sequence>
<evidence type="ECO:0000313" key="1">
    <source>
        <dbReference type="EnsemblMetazoa" id="Aqu2.1.35327_001"/>
    </source>
</evidence>
<organism evidence="1">
    <name type="scientific">Amphimedon queenslandica</name>
    <name type="common">Sponge</name>
    <dbReference type="NCBI Taxonomy" id="400682"/>
    <lineage>
        <taxon>Eukaryota</taxon>
        <taxon>Metazoa</taxon>
        <taxon>Porifera</taxon>
        <taxon>Demospongiae</taxon>
        <taxon>Heteroscleromorpha</taxon>
        <taxon>Haplosclerida</taxon>
        <taxon>Niphatidae</taxon>
        <taxon>Amphimedon</taxon>
    </lineage>
</organism>
<dbReference type="InParanoid" id="A0A1X7V740"/>
<proteinExistence type="predicted"/>
<accession>A0A1X7V740</accession>
<dbReference type="EnsemblMetazoa" id="Aqu2.1.35327_001">
    <property type="protein sequence ID" value="Aqu2.1.35327_001"/>
    <property type="gene ID" value="Aqu2.1.35327"/>
</dbReference>
<name>A0A1X7V740_AMPQE</name>
<protein>
    <submittedName>
        <fullName evidence="1">Uncharacterized protein</fullName>
    </submittedName>
</protein>